<name>A0AAV6TGI7_9ARAC</name>
<dbReference type="AlphaFoldDB" id="A0AAV6TGI7"/>
<accession>A0AAV6TGI7</accession>
<keyword evidence="3" id="KW-1185">Reference proteome</keyword>
<proteinExistence type="predicted"/>
<feature type="compositionally biased region" description="Basic and acidic residues" evidence="1">
    <location>
        <begin position="14"/>
        <end position="25"/>
    </location>
</feature>
<feature type="region of interest" description="Disordered" evidence="1">
    <location>
        <begin position="42"/>
        <end position="73"/>
    </location>
</feature>
<dbReference type="EMBL" id="JAFNEN010005151">
    <property type="protein sequence ID" value="KAG8170600.1"/>
    <property type="molecule type" value="Genomic_DNA"/>
</dbReference>
<gene>
    <name evidence="2" type="ORF">JTE90_000033</name>
</gene>
<dbReference type="Proteomes" id="UP000827092">
    <property type="component" value="Unassembled WGS sequence"/>
</dbReference>
<feature type="compositionally biased region" description="Polar residues" evidence="1">
    <location>
        <begin position="49"/>
        <end position="70"/>
    </location>
</feature>
<reference evidence="2 3" key="1">
    <citation type="journal article" date="2022" name="Nat. Ecol. Evol.">
        <title>A masculinizing supergene underlies an exaggerated male reproductive morph in a spider.</title>
        <authorList>
            <person name="Hendrickx F."/>
            <person name="De Corte Z."/>
            <person name="Sonet G."/>
            <person name="Van Belleghem S.M."/>
            <person name="Kostlbacher S."/>
            <person name="Vangestel C."/>
        </authorList>
    </citation>
    <scope>NUCLEOTIDE SEQUENCE [LARGE SCALE GENOMIC DNA]</scope>
    <source>
        <strain evidence="2">W744_W776</strain>
    </source>
</reference>
<evidence type="ECO:0000313" key="3">
    <source>
        <dbReference type="Proteomes" id="UP000827092"/>
    </source>
</evidence>
<feature type="region of interest" description="Disordered" evidence="1">
    <location>
        <begin position="1"/>
        <end position="25"/>
    </location>
</feature>
<organism evidence="2 3">
    <name type="scientific">Oedothorax gibbosus</name>
    <dbReference type="NCBI Taxonomy" id="931172"/>
    <lineage>
        <taxon>Eukaryota</taxon>
        <taxon>Metazoa</taxon>
        <taxon>Ecdysozoa</taxon>
        <taxon>Arthropoda</taxon>
        <taxon>Chelicerata</taxon>
        <taxon>Arachnida</taxon>
        <taxon>Araneae</taxon>
        <taxon>Araneomorphae</taxon>
        <taxon>Entelegynae</taxon>
        <taxon>Araneoidea</taxon>
        <taxon>Linyphiidae</taxon>
        <taxon>Erigoninae</taxon>
        <taxon>Oedothorax</taxon>
    </lineage>
</organism>
<evidence type="ECO:0000256" key="1">
    <source>
        <dbReference type="SAM" id="MobiDB-lite"/>
    </source>
</evidence>
<evidence type="ECO:0000313" key="2">
    <source>
        <dbReference type="EMBL" id="KAG8170600.1"/>
    </source>
</evidence>
<protein>
    <submittedName>
        <fullName evidence="2">Uncharacterized protein</fullName>
    </submittedName>
</protein>
<comment type="caution">
    <text evidence="2">The sequence shown here is derived from an EMBL/GenBank/DDBJ whole genome shotgun (WGS) entry which is preliminary data.</text>
</comment>
<feature type="non-terminal residue" evidence="2">
    <location>
        <position position="1"/>
    </location>
</feature>
<sequence length="91" mass="10449">YGNAFLWKTSAQERNPECVPDKTDRYRTKGGFPILETSWASIMNRPATPGNQRSSRTNPRGTNPPFSQKFTPRPVRVHLALMGYERRRPSN</sequence>